<protein>
    <recommendedName>
        <fullName evidence="11">GST C-terminal domain-containing protein</fullName>
    </recommendedName>
</protein>
<keyword evidence="2" id="KW-0813">Transport</keyword>
<gene>
    <name evidence="9" type="ORF">SeMB42_g04101</name>
</gene>
<dbReference type="PANTHER" id="PTHR12289:SF41">
    <property type="entry name" value="FAILED AXON CONNECTIONS-RELATED"/>
    <property type="match status" value="1"/>
</dbReference>
<keyword evidence="4" id="KW-0653">Protein transport</keyword>
<dbReference type="InterPro" id="IPR050931">
    <property type="entry name" value="Mito_Protein_Transport_Metaxin"/>
</dbReference>
<organism evidence="9 10">
    <name type="scientific">Synchytrium endobioticum</name>
    <dbReference type="NCBI Taxonomy" id="286115"/>
    <lineage>
        <taxon>Eukaryota</taxon>
        <taxon>Fungi</taxon>
        <taxon>Fungi incertae sedis</taxon>
        <taxon>Chytridiomycota</taxon>
        <taxon>Chytridiomycota incertae sedis</taxon>
        <taxon>Chytridiomycetes</taxon>
        <taxon>Synchytriales</taxon>
        <taxon>Synchytriaceae</taxon>
        <taxon>Synchytrium</taxon>
    </lineage>
</organism>
<sequence length="331" mass="37208">MQSAVMELFCYPPCKEWDLPTRDPFCLTVQAYLSLAGAEWTLHETTDTGVSKTGELPMLRDGADSIAGAANIITYLKRKGLDLDAHLTPIQKAECLAYTSLVEEKMYDAWLYTRWIESAKQAQAEQSAVYNYIPLKPIVNVFTVSDEAKARARLSSYRNADEVYQAVNDAYHSILVKLGSKEYIFGNLATSLDAYLFAHLSFHTLHSLSSPRLFTALEFQYPALLRYISRLGLVAVKPPTHISPQPPIFTAIKAYVISVPERVSTSIRRRFHIQGDREAVTKYIVDAAYVLGAVGALFLFNWHYNIVHIVSSIEDTREDEGLELDGLDEDD</sequence>
<dbReference type="InterPro" id="IPR019564">
    <property type="entry name" value="Sam37/metaxin_N"/>
</dbReference>
<accession>A0A507D1C7</accession>
<dbReference type="CDD" id="cd03078">
    <property type="entry name" value="GST_N_Metaxin1_like"/>
    <property type="match status" value="1"/>
</dbReference>
<dbReference type="Pfam" id="PF10568">
    <property type="entry name" value="Tom37"/>
    <property type="match status" value="1"/>
</dbReference>
<evidence type="ECO:0000256" key="1">
    <source>
        <dbReference type="ARBA" id="ARBA00004294"/>
    </source>
</evidence>
<dbReference type="AlphaFoldDB" id="A0A507D1C7"/>
<evidence type="ECO:0000259" key="7">
    <source>
        <dbReference type="Pfam" id="PF10568"/>
    </source>
</evidence>
<dbReference type="GO" id="GO:0001401">
    <property type="term" value="C:SAM complex"/>
    <property type="evidence" value="ECO:0007669"/>
    <property type="project" value="InterPro"/>
</dbReference>
<keyword evidence="6" id="KW-0472">Membrane</keyword>
<dbReference type="PANTHER" id="PTHR12289">
    <property type="entry name" value="METAXIN RELATED"/>
    <property type="match status" value="1"/>
</dbReference>
<evidence type="ECO:0000313" key="9">
    <source>
        <dbReference type="EMBL" id="TPX45121.1"/>
    </source>
</evidence>
<dbReference type="Proteomes" id="UP000317494">
    <property type="component" value="Unassembled WGS sequence"/>
</dbReference>
<dbReference type="InterPro" id="IPR033468">
    <property type="entry name" value="Metaxin_GST"/>
</dbReference>
<dbReference type="GO" id="GO:0007005">
    <property type="term" value="P:mitochondrion organization"/>
    <property type="evidence" value="ECO:0007669"/>
    <property type="project" value="TreeGrafter"/>
</dbReference>
<dbReference type="EMBL" id="QEAN01000159">
    <property type="protein sequence ID" value="TPX45121.1"/>
    <property type="molecule type" value="Genomic_DNA"/>
</dbReference>
<comment type="caution">
    <text evidence="9">The sequence shown here is derived from an EMBL/GenBank/DDBJ whole genome shotgun (WGS) entry which is preliminary data.</text>
</comment>
<reference evidence="9 10" key="1">
    <citation type="journal article" date="2019" name="Sci. Rep.">
        <title>Comparative genomics of chytrid fungi reveal insights into the obligate biotrophic and pathogenic lifestyle of Synchytrium endobioticum.</title>
        <authorList>
            <person name="van de Vossenberg B.T.L.H."/>
            <person name="Warris S."/>
            <person name="Nguyen H.D.T."/>
            <person name="van Gent-Pelzer M.P.E."/>
            <person name="Joly D.L."/>
            <person name="van de Geest H.C."/>
            <person name="Bonants P.J.M."/>
            <person name="Smith D.S."/>
            <person name="Levesque C.A."/>
            <person name="van der Lee T.A.J."/>
        </authorList>
    </citation>
    <scope>NUCLEOTIDE SEQUENCE [LARGE SCALE GENOMIC DNA]</scope>
    <source>
        <strain evidence="9 10">MB42</strain>
    </source>
</reference>
<keyword evidence="10" id="KW-1185">Reference proteome</keyword>
<evidence type="ECO:0000256" key="4">
    <source>
        <dbReference type="ARBA" id="ARBA00022927"/>
    </source>
</evidence>
<evidence type="ECO:0008006" key="11">
    <source>
        <dbReference type="Google" id="ProtNLM"/>
    </source>
</evidence>
<proteinExistence type="predicted"/>
<comment type="subcellular location">
    <subcellularLocation>
        <location evidence="1">Mitochondrion outer membrane</location>
    </subcellularLocation>
</comment>
<dbReference type="STRING" id="286115.A0A507D1C7"/>
<name>A0A507D1C7_9FUNG</name>
<feature type="domain" description="Mitochondrial outer membrane transport complex Sam37/metaxin N-terminal" evidence="7">
    <location>
        <begin position="26"/>
        <end position="134"/>
    </location>
</feature>
<evidence type="ECO:0000256" key="3">
    <source>
        <dbReference type="ARBA" id="ARBA00022787"/>
    </source>
</evidence>
<keyword evidence="3" id="KW-1000">Mitochondrion outer membrane</keyword>
<evidence type="ECO:0000256" key="2">
    <source>
        <dbReference type="ARBA" id="ARBA00022448"/>
    </source>
</evidence>
<dbReference type="GO" id="GO:0015031">
    <property type="term" value="P:protein transport"/>
    <property type="evidence" value="ECO:0007669"/>
    <property type="project" value="UniProtKB-KW"/>
</dbReference>
<evidence type="ECO:0000256" key="6">
    <source>
        <dbReference type="ARBA" id="ARBA00023136"/>
    </source>
</evidence>
<evidence type="ECO:0000256" key="5">
    <source>
        <dbReference type="ARBA" id="ARBA00023128"/>
    </source>
</evidence>
<keyword evidence="5" id="KW-0496">Mitochondrion</keyword>
<evidence type="ECO:0000259" key="8">
    <source>
        <dbReference type="Pfam" id="PF17171"/>
    </source>
</evidence>
<dbReference type="VEuPathDB" id="FungiDB:SeMB42_g04101"/>
<feature type="domain" description="Metaxin glutathione S-transferase" evidence="8">
    <location>
        <begin position="168"/>
        <end position="230"/>
    </location>
</feature>
<evidence type="ECO:0000313" key="10">
    <source>
        <dbReference type="Proteomes" id="UP000317494"/>
    </source>
</evidence>
<dbReference type="Pfam" id="PF17171">
    <property type="entry name" value="GST_C_6"/>
    <property type="match status" value="1"/>
</dbReference>